<dbReference type="PANTHER" id="PTHR43569:SF2">
    <property type="entry name" value="AMIDOHYDROLASE-RELATED DOMAIN-CONTAINING PROTEIN"/>
    <property type="match status" value="1"/>
</dbReference>
<dbReference type="SUPFAM" id="SSF51556">
    <property type="entry name" value="Metallo-dependent hydrolases"/>
    <property type="match status" value="1"/>
</dbReference>
<feature type="domain" description="Amidohydrolase-related" evidence="2">
    <location>
        <begin position="122"/>
        <end position="256"/>
    </location>
</feature>
<evidence type="ECO:0000256" key="1">
    <source>
        <dbReference type="ARBA" id="ARBA00038310"/>
    </source>
</evidence>
<dbReference type="PATRIC" id="fig|1684.5.peg.1201"/>
<gene>
    <name evidence="3" type="ORF">JF70_11430</name>
</gene>
<keyword evidence="4" id="KW-1185">Reference proteome</keyword>
<organism evidence="3 4">
    <name type="scientific">Bifidobacterium mellis</name>
    <dbReference type="NCBI Taxonomy" id="1293823"/>
    <lineage>
        <taxon>Bacteria</taxon>
        <taxon>Bacillati</taxon>
        <taxon>Actinomycetota</taxon>
        <taxon>Actinomycetes</taxon>
        <taxon>Bifidobacteriales</taxon>
        <taxon>Bifidobacteriaceae</taxon>
        <taxon>Bifidobacterium</taxon>
    </lineage>
</organism>
<dbReference type="GO" id="GO:0016787">
    <property type="term" value="F:hydrolase activity"/>
    <property type="evidence" value="ECO:0007669"/>
    <property type="project" value="UniProtKB-KW"/>
</dbReference>
<dbReference type="InterPro" id="IPR006680">
    <property type="entry name" value="Amidohydro-rel"/>
</dbReference>
<keyword evidence="3" id="KW-0378">Hydrolase</keyword>
<dbReference type="InterPro" id="IPR032466">
    <property type="entry name" value="Metal_Hydrolase"/>
</dbReference>
<accession>A0A0F4KWK5</accession>
<comment type="similarity">
    <text evidence="1">Belongs to the metallo-dependent hydrolases superfamily.</text>
</comment>
<name>A0A0F4KWK5_9BIFI</name>
<protein>
    <submittedName>
        <fullName evidence="3">Amidohydrolase 2</fullName>
    </submittedName>
</protein>
<dbReference type="PANTHER" id="PTHR43569">
    <property type="entry name" value="AMIDOHYDROLASE"/>
    <property type="match status" value="1"/>
</dbReference>
<dbReference type="Gene3D" id="3.20.20.140">
    <property type="entry name" value="Metal-dependent hydrolases"/>
    <property type="match status" value="1"/>
</dbReference>
<dbReference type="Proteomes" id="UP000033567">
    <property type="component" value="Unassembled WGS sequence"/>
</dbReference>
<proteinExistence type="inferred from homology"/>
<dbReference type="AlphaFoldDB" id="A0A0F4KWK5"/>
<evidence type="ECO:0000313" key="4">
    <source>
        <dbReference type="Proteomes" id="UP000033567"/>
    </source>
</evidence>
<evidence type="ECO:0000259" key="2">
    <source>
        <dbReference type="Pfam" id="PF04909"/>
    </source>
</evidence>
<sequence>MTRQLQVIDAHFHMWNLERQHLPWLDGMPSLDRSFPLHELENEYEQLGAEFLGGVYVEVDSDDPLLEDRLVYENNDPKILARMLRAQVGPYMRVPINATGIREPLHTDSAPRGRCMEPSFIAGLRAMADKGLPFELCNRGAELPDMAQAFSQVPSLTVIMDHLGNMPDLSPASRKAMQAMAALPHCYIKVSGDLPVDRDIVAFVRDTFPPDRILYASNWPVVTVHSSLREHWQLMLDIFGPDEDFFKHNAMRAYGIHADMLTVEG</sequence>
<dbReference type="InterPro" id="IPR052350">
    <property type="entry name" value="Metallo-dep_Lactonases"/>
</dbReference>
<dbReference type="RefSeq" id="WP_045935612.1">
    <property type="nucleotide sequence ID" value="NZ_KQ033885.1"/>
</dbReference>
<dbReference type="Pfam" id="PF04909">
    <property type="entry name" value="Amidohydro_2"/>
    <property type="match status" value="1"/>
</dbReference>
<dbReference type="EMBL" id="JWMF01000007">
    <property type="protein sequence ID" value="KJY50448.1"/>
    <property type="molecule type" value="Genomic_DNA"/>
</dbReference>
<reference evidence="3 4" key="1">
    <citation type="submission" date="2014-12" db="EMBL/GenBank/DDBJ databases">
        <title>Comparative genomics of the lactic acid bacteria isolated from the honey bee gut.</title>
        <authorList>
            <person name="Ellegaard K.M."/>
            <person name="Tamarit D."/>
            <person name="Javelind E."/>
            <person name="Olofsson T."/>
            <person name="Andersson S.G."/>
            <person name="Vasquez A."/>
        </authorList>
    </citation>
    <scope>NUCLEOTIDE SEQUENCE [LARGE SCALE GENOMIC DNA]</scope>
    <source>
        <strain evidence="3 4">Bin7</strain>
    </source>
</reference>
<evidence type="ECO:0000313" key="3">
    <source>
        <dbReference type="EMBL" id="KJY50448.1"/>
    </source>
</evidence>
<comment type="caution">
    <text evidence="3">The sequence shown here is derived from an EMBL/GenBank/DDBJ whole genome shotgun (WGS) entry which is preliminary data.</text>
</comment>